<name>A0ABS5YKT9_9ACTN</name>
<accession>A0ABS5YKT9</accession>
<protein>
    <submittedName>
        <fullName evidence="3">Uncharacterized protein</fullName>
    </submittedName>
</protein>
<dbReference type="EMBL" id="JAHKKG010000003">
    <property type="protein sequence ID" value="MBU2664089.1"/>
    <property type="molecule type" value="Genomic_DNA"/>
</dbReference>
<dbReference type="Proteomes" id="UP001519654">
    <property type="component" value="Unassembled WGS sequence"/>
</dbReference>
<comment type="caution">
    <text evidence="3">The sequence shown here is derived from an EMBL/GenBank/DDBJ whole genome shotgun (WGS) entry which is preliminary data.</text>
</comment>
<keyword evidence="1" id="KW-1133">Transmembrane helix</keyword>
<keyword evidence="1" id="KW-0472">Membrane</keyword>
<feature type="transmembrane region" description="Helical" evidence="1">
    <location>
        <begin position="168"/>
        <end position="186"/>
    </location>
</feature>
<proteinExistence type="predicted"/>
<evidence type="ECO:0000313" key="4">
    <source>
        <dbReference type="Proteomes" id="UP001519654"/>
    </source>
</evidence>
<evidence type="ECO:0000313" key="3">
    <source>
        <dbReference type="EMBL" id="MBU2664089.1"/>
    </source>
</evidence>
<dbReference type="RefSeq" id="WP_215786327.1">
    <property type="nucleotide sequence ID" value="NZ_JAHKKG010000003.1"/>
</dbReference>
<organism evidence="3 4">
    <name type="scientific">Paractinoplanes bogorensis</name>
    <dbReference type="NCBI Taxonomy" id="1610840"/>
    <lineage>
        <taxon>Bacteria</taxon>
        <taxon>Bacillati</taxon>
        <taxon>Actinomycetota</taxon>
        <taxon>Actinomycetes</taxon>
        <taxon>Micromonosporales</taxon>
        <taxon>Micromonosporaceae</taxon>
        <taxon>Paractinoplanes</taxon>
    </lineage>
</organism>
<gene>
    <name evidence="3" type="ORF">KOI35_11360</name>
</gene>
<evidence type="ECO:0000256" key="1">
    <source>
        <dbReference type="SAM" id="Phobius"/>
    </source>
</evidence>
<feature type="chain" id="PRO_5046034682" evidence="2">
    <location>
        <begin position="29"/>
        <end position="206"/>
    </location>
</feature>
<feature type="signal peptide" evidence="2">
    <location>
        <begin position="1"/>
        <end position="28"/>
    </location>
</feature>
<keyword evidence="4" id="KW-1185">Reference proteome</keyword>
<keyword evidence="1" id="KW-0812">Transmembrane</keyword>
<sequence>MSKASRWASAVGILIVLLVGLAAPPAQAAASEACDRYDFLMTEPPDYLVVSQVVLQIAQNQCHDGSTVAGSVELRDLDGDRFTDRPDAPCSALGDTTNYVFAAPGSAQELTEAGCVATWVENVRFYQARGEDCYRSAHASPPYSAEGDPCGRGWTHWWSEAGGWGKKVLMGLCGAFGGFVVLYLLIRMGSGGGGGGLSEDYMRGRS</sequence>
<evidence type="ECO:0000256" key="2">
    <source>
        <dbReference type="SAM" id="SignalP"/>
    </source>
</evidence>
<reference evidence="3 4" key="1">
    <citation type="submission" date="2021-06" db="EMBL/GenBank/DDBJ databases">
        <title>Actinoplanes lichenicola sp. nov., and Actinoplanes ovalisporus sp. nov., isolated from lichen in Thailand.</title>
        <authorList>
            <person name="Saeng-In P."/>
            <person name="Kanchanasin P."/>
            <person name="Yuki M."/>
            <person name="Kudo T."/>
            <person name="Ohkuma M."/>
            <person name="Phongsopitanun W."/>
            <person name="Tanasupawat S."/>
        </authorList>
    </citation>
    <scope>NUCLEOTIDE SEQUENCE [LARGE SCALE GENOMIC DNA]</scope>
    <source>
        <strain evidence="3 4">NBRC 110975</strain>
    </source>
</reference>
<keyword evidence="2" id="KW-0732">Signal</keyword>